<comment type="caution">
    <text evidence="2">The sequence shown here is derived from an EMBL/GenBank/DDBJ whole genome shotgun (WGS) entry which is preliminary data.</text>
</comment>
<evidence type="ECO:0000256" key="1">
    <source>
        <dbReference type="SAM" id="MobiDB-lite"/>
    </source>
</evidence>
<dbReference type="EMBL" id="JANPWB010000012">
    <property type="protein sequence ID" value="KAJ1117882.1"/>
    <property type="molecule type" value="Genomic_DNA"/>
</dbReference>
<dbReference type="Proteomes" id="UP001066276">
    <property type="component" value="Chromosome 8"/>
</dbReference>
<reference evidence="2" key="1">
    <citation type="journal article" date="2022" name="bioRxiv">
        <title>Sequencing and chromosome-scale assembly of the giantPleurodeles waltlgenome.</title>
        <authorList>
            <person name="Brown T."/>
            <person name="Elewa A."/>
            <person name="Iarovenko S."/>
            <person name="Subramanian E."/>
            <person name="Araus A.J."/>
            <person name="Petzold A."/>
            <person name="Susuki M."/>
            <person name="Suzuki K.-i.T."/>
            <person name="Hayashi T."/>
            <person name="Toyoda A."/>
            <person name="Oliveira C."/>
            <person name="Osipova E."/>
            <person name="Leigh N.D."/>
            <person name="Simon A."/>
            <person name="Yun M.H."/>
        </authorList>
    </citation>
    <scope>NUCLEOTIDE SEQUENCE</scope>
    <source>
        <strain evidence="2">20211129_DDA</strain>
        <tissue evidence="2">Liver</tissue>
    </source>
</reference>
<protein>
    <submittedName>
        <fullName evidence="2">Uncharacterized protein</fullName>
    </submittedName>
</protein>
<organism evidence="2 3">
    <name type="scientific">Pleurodeles waltl</name>
    <name type="common">Iberian ribbed newt</name>
    <dbReference type="NCBI Taxonomy" id="8319"/>
    <lineage>
        <taxon>Eukaryota</taxon>
        <taxon>Metazoa</taxon>
        <taxon>Chordata</taxon>
        <taxon>Craniata</taxon>
        <taxon>Vertebrata</taxon>
        <taxon>Euteleostomi</taxon>
        <taxon>Amphibia</taxon>
        <taxon>Batrachia</taxon>
        <taxon>Caudata</taxon>
        <taxon>Salamandroidea</taxon>
        <taxon>Salamandridae</taxon>
        <taxon>Pleurodelinae</taxon>
        <taxon>Pleurodeles</taxon>
    </lineage>
</organism>
<accession>A0AAV7NPB2</accession>
<proteinExistence type="predicted"/>
<keyword evidence="3" id="KW-1185">Reference proteome</keyword>
<feature type="compositionally biased region" description="Basic and acidic residues" evidence="1">
    <location>
        <begin position="64"/>
        <end position="110"/>
    </location>
</feature>
<dbReference type="AlphaFoldDB" id="A0AAV7NPB2"/>
<evidence type="ECO:0000313" key="3">
    <source>
        <dbReference type="Proteomes" id="UP001066276"/>
    </source>
</evidence>
<name>A0AAV7NPB2_PLEWA</name>
<evidence type="ECO:0000313" key="2">
    <source>
        <dbReference type="EMBL" id="KAJ1117882.1"/>
    </source>
</evidence>
<feature type="region of interest" description="Disordered" evidence="1">
    <location>
        <begin position="1"/>
        <end position="127"/>
    </location>
</feature>
<sequence>MPSESPTPDFRVSALKQTKDYTGSEEEFPGETQRPQIGGRRRQEEDAEAGGGRRRQEEDAEAGGEEKTGSPNHDEPRKQDTDDSSSHHDPGGSWLHKEETPPNSQKDLKEKKRQRQLRQGELIRNCS</sequence>
<gene>
    <name evidence="2" type="ORF">NDU88_006078</name>
</gene>